<organism evidence="2 3">
    <name type="scientific">Noviherbaspirillum album</name>
    <dbReference type="NCBI Taxonomy" id="3080276"/>
    <lineage>
        <taxon>Bacteria</taxon>
        <taxon>Pseudomonadati</taxon>
        <taxon>Pseudomonadota</taxon>
        <taxon>Betaproteobacteria</taxon>
        <taxon>Burkholderiales</taxon>
        <taxon>Oxalobacteraceae</taxon>
        <taxon>Noviherbaspirillum</taxon>
    </lineage>
</organism>
<dbReference type="RefSeq" id="WP_326509380.1">
    <property type="nucleotide sequence ID" value="NZ_JAWIIV010000035.1"/>
</dbReference>
<accession>A0ABU6JHE0</accession>
<name>A0ABU6JHE0_9BURK</name>
<evidence type="ECO:0000313" key="2">
    <source>
        <dbReference type="EMBL" id="MEC4722710.1"/>
    </source>
</evidence>
<dbReference type="NCBIfam" id="TIGR02001">
    <property type="entry name" value="gcw_chp"/>
    <property type="match status" value="1"/>
</dbReference>
<gene>
    <name evidence="2" type="ORF">RY831_26440</name>
</gene>
<sequence length="276" mass="30011">MKYSIKRYSLAIITLMSGCIWHAHGAAAADLDSNEKSVWTTTGNVSLVSDYVFRGVSQTQRKPTIQAGVDISHANGLYLGVWGSGVSSAAYSNTSGGEIDIYGGYRFPLTENANIDLGVITCWFPGASYSAFGRSVKYNTQEAKVGVTMGNISVAAYVALNNDWFGLAVDPFTGMERDTRGSRYIEANWNPEIGDGYTINLHVGRQHVRHLDMYDFTDFKVGLTKAIGQWNVSIAGTYNNGRADSNGVPLWTYFNADGSSKNVVGKAFILSATRSF</sequence>
<feature type="chain" id="PRO_5047456118" evidence="1">
    <location>
        <begin position="29"/>
        <end position="276"/>
    </location>
</feature>
<evidence type="ECO:0000256" key="1">
    <source>
        <dbReference type="SAM" id="SignalP"/>
    </source>
</evidence>
<protein>
    <submittedName>
        <fullName evidence="2">TorF family putative porin</fullName>
    </submittedName>
</protein>
<dbReference type="PROSITE" id="PS51257">
    <property type="entry name" value="PROKAR_LIPOPROTEIN"/>
    <property type="match status" value="1"/>
</dbReference>
<feature type="signal peptide" evidence="1">
    <location>
        <begin position="1"/>
        <end position="28"/>
    </location>
</feature>
<evidence type="ECO:0000313" key="3">
    <source>
        <dbReference type="Proteomes" id="UP001352263"/>
    </source>
</evidence>
<reference evidence="2 3" key="1">
    <citation type="submission" date="2023-10" db="EMBL/GenBank/DDBJ databases">
        <title>Noviherbaspirillum sp. CPCC 100848 genome assembly.</title>
        <authorList>
            <person name="Li X.Y."/>
            <person name="Fang X.M."/>
        </authorList>
    </citation>
    <scope>NUCLEOTIDE SEQUENCE [LARGE SCALE GENOMIC DNA]</scope>
    <source>
        <strain evidence="2 3">CPCC 100848</strain>
    </source>
</reference>
<keyword evidence="1" id="KW-0732">Signal</keyword>
<dbReference type="InterPro" id="IPR010239">
    <property type="entry name" value="CHP02001"/>
</dbReference>
<keyword evidence="3" id="KW-1185">Reference proteome</keyword>
<dbReference type="Proteomes" id="UP001352263">
    <property type="component" value="Unassembled WGS sequence"/>
</dbReference>
<proteinExistence type="predicted"/>
<comment type="caution">
    <text evidence="2">The sequence shown here is derived from an EMBL/GenBank/DDBJ whole genome shotgun (WGS) entry which is preliminary data.</text>
</comment>
<dbReference type="Pfam" id="PF09694">
    <property type="entry name" value="Gcw_chp"/>
    <property type="match status" value="1"/>
</dbReference>
<dbReference type="EMBL" id="JAWIIV010000035">
    <property type="protein sequence ID" value="MEC4722710.1"/>
    <property type="molecule type" value="Genomic_DNA"/>
</dbReference>